<keyword evidence="3" id="KW-1185">Reference proteome</keyword>
<evidence type="ECO:0000313" key="2">
    <source>
        <dbReference type="EMBL" id="KAF9880122.1"/>
    </source>
</evidence>
<feature type="region of interest" description="Disordered" evidence="1">
    <location>
        <begin position="246"/>
        <end position="286"/>
    </location>
</feature>
<reference evidence="2" key="1">
    <citation type="submission" date="2020-03" db="EMBL/GenBank/DDBJ databases">
        <authorList>
            <person name="He L."/>
        </authorList>
    </citation>
    <scope>NUCLEOTIDE SEQUENCE</scope>
    <source>
        <strain evidence="2">CkLH20</strain>
    </source>
</reference>
<proteinExistence type="predicted"/>
<reference evidence="2" key="2">
    <citation type="submission" date="2020-11" db="EMBL/GenBank/DDBJ databases">
        <title>Whole genome sequencing of Colletotrichum sp.</title>
        <authorList>
            <person name="Li H."/>
        </authorList>
    </citation>
    <scope>NUCLEOTIDE SEQUENCE</scope>
    <source>
        <strain evidence="2">CkLH20</strain>
    </source>
</reference>
<organism evidence="2 3">
    <name type="scientific">Colletotrichum karsti</name>
    <dbReference type="NCBI Taxonomy" id="1095194"/>
    <lineage>
        <taxon>Eukaryota</taxon>
        <taxon>Fungi</taxon>
        <taxon>Dikarya</taxon>
        <taxon>Ascomycota</taxon>
        <taxon>Pezizomycotina</taxon>
        <taxon>Sordariomycetes</taxon>
        <taxon>Hypocreomycetidae</taxon>
        <taxon>Glomerellales</taxon>
        <taxon>Glomerellaceae</taxon>
        <taxon>Colletotrichum</taxon>
        <taxon>Colletotrichum boninense species complex</taxon>
    </lineage>
</organism>
<dbReference type="OrthoDB" id="4814848at2759"/>
<dbReference type="EMBL" id="JAATWM020000005">
    <property type="protein sequence ID" value="KAF9880122.1"/>
    <property type="molecule type" value="Genomic_DNA"/>
</dbReference>
<dbReference type="RefSeq" id="XP_038749583.1">
    <property type="nucleotide sequence ID" value="XM_038884795.1"/>
</dbReference>
<dbReference type="Proteomes" id="UP000781932">
    <property type="component" value="Unassembled WGS sequence"/>
</dbReference>
<protein>
    <submittedName>
        <fullName evidence="2">Uncharacterized protein</fullName>
    </submittedName>
</protein>
<accession>A0A9P6IB14</accession>
<sequence>MDTMLTFMDDVHLLKDPTFPVEEKRRMLDILLDHIIPYRFRYEPRVYPDLSFYATLLNNRDDFLEIWALVVRFYAWISVVAIKNWSMADEAANCLMELRQSLGYVDIFAQYSDFDPLSLGDLSPLSIFDETPGPAGQEEPSIASTAATRNDIAASDSEDPWLAAELEKPATLVYEGVIRNLDHFLEVDKAYKQYVKRRPGLTPGEDSSWPQTPEKTQDYIHTMYNAITNMDDFFELRRAKQRLAKVEAKKANNGQDTTDDGSRKRKRTATGRQSQGPPKGVQKSDWELLDDTSTPAQRLNIITHHQIKDVEIEILCWRLLVAAQDCQRGHTMKPLWSGTRTVSTWDEFETFGQRWSVMCNEIQFVRFASAPKKERDAKLANDMLNARRNVQNQIGLQEIQKRTANNEWTTAEDFEIRTRDGELVHEGSRLGDRERRELARR</sequence>
<dbReference type="AlphaFoldDB" id="A0A9P6IB14"/>
<comment type="caution">
    <text evidence="2">The sequence shown here is derived from an EMBL/GenBank/DDBJ whole genome shotgun (WGS) entry which is preliminary data.</text>
</comment>
<dbReference type="GeneID" id="62157869"/>
<evidence type="ECO:0000313" key="3">
    <source>
        <dbReference type="Proteomes" id="UP000781932"/>
    </source>
</evidence>
<name>A0A9P6IB14_9PEZI</name>
<evidence type="ECO:0000256" key="1">
    <source>
        <dbReference type="SAM" id="MobiDB-lite"/>
    </source>
</evidence>
<gene>
    <name evidence="2" type="ORF">CkaCkLH20_02076</name>
</gene>